<dbReference type="SUPFAM" id="SSF54637">
    <property type="entry name" value="Thioesterase/thiol ester dehydrase-isomerase"/>
    <property type="match status" value="1"/>
</dbReference>
<dbReference type="Pfam" id="PF03061">
    <property type="entry name" value="4HBT"/>
    <property type="match status" value="1"/>
</dbReference>
<dbReference type="GO" id="GO:0047617">
    <property type="term" value="F:fatty acyl-CoA hydrolase activity"/>
    <property type="evidence" value="ECO:0007669"/>
    <property type="project" value="InterPro"/>
</dbReference>
<gene>
    <name evidence="4" type="ORF">AWN90_03165</name>
</gene>
<name>A0A164KUR5_9NOCA</name>
<dbReference type="RefSeq" id="WP_067577504.1">
    <property type="nucleotide sequence ID" value="NZ_JABMCZ010000003.1"/>
</dbReference>
<keyword evidence="2" id="KW-0378">Hydrolase</keyword>
<evidence type="ECO:0000256" key="1">
    <source>
        <dbReference type="ARBA" id="ARBA00008324"/>
    </source>
</evidence>
<comment type="caution">
    <text evidence="4">The sequence shown here is derived from an EMBL/GenBank/DDBJ whole genome shotgun (WGS) entry which is preliminary data.</text>
</comment>
<dbReference type="STRING" id="455432.AWN90_03165"/>
<dbReference type="AlphaFoldDB" id="A0A164KUR5"/>
<dbReference type="PANTHER" id="PTHR21660">
    <property type="entry name" value="THIOESTERASE SUPERFAMILY MEMBER-RELATED"/>
    <property type="match status" value="1"/>
</dbReference>
<accession>A0A164KUR5</accession>
<dbReference type="InterPro" id="IPR006683">
    <property type="entry name" value="Thioestr_dom"/>
</dbReference>
<dbReference type="InterPro" id="IPR039298">
    <property type="entry name" value="ACOT13"/>
</dbReference>
<evidence type="ECO:0000313" key="5">
    <source>
        <dbReference type="Proteomes" id="UP000076512"/>
    </source>
</evidence>
<evidence type="ECO:0000256" key="2">
    <source>
        <dbReference type="ARBA" id="ARBA00022801"/>
    </source>
</evidence>
<dbReference type="Gene3D" id="3.10.129.10">
    <property type="entry name" value="Hotdog Thioesterase"/>
    <property type="match status" value="1"/>
</dbReference>
<protein>
    <submittedName>
        <fullName evidence="4">Aromatic compound degradation protein PaaI</fullName>
    </submittedName>
</protein>
<feature type="domain" description="Thioesterase" evidence="3">
    <location>
        <begin position="86"/>
        <end position="163"/>
    </location>
</feature>
<dbReference type="InterPro" id="IPR003736">
    <property type="entry name" value="PAAI_dom"/>
</dbReference>
<dbReference type="NCBIfam" id="TIGR00369">
    <property type="entry name" value="unchar_dom_1"/>
    <property type="match status" value="1"/>
</dbReference>
<dbReference type="EMBL" id="LWGR01000012">
    <property type="protein sequence ID" value="KZM71727.1"/>
    <property type="molecule type" value="Genomic_DNA"/>
</dbReference>
<keyword evidence="5" id="KW-1185">Reference proteome</keyword>
<dbReference type="OrthoDB" id="9813282at2"/>
<evidence type="ECO:0000313" key="4">
    <source>
        <dbReference type="EMBL" id="KZM71727.1"/>
    </source>
</evidence>
<sequence>MTTETTAAPPTWGAPRNKTVTWYDPVATARIGATMSGLEYLRAVAEGELPNPPIAATLGGMTAFTVSEGEVAFTCVPDESVYNPIGTVHGGVVCTLLDSAVGCAVHTLLPPGIGYSSVELKVSYLRPIHASTGPVHARGWVTKPGRRIAFAEGDIRDSGGKLLATASSSLLVFPYSE</sequence>
<comment type="similarity">
    <text evidence="1">Belongs to the thioesterase PaaI family.</text>
</comment>
<reference evidence="4 5" key="1">
    <citation type="submission" date="2016-04" db="EMBL/GenBank/DDBJ databases">
        <authorList>
            <person name="Evans L.H."/>
            <person name="Alamgir A."/>
            <person name="Owens N."/>
            <person name="Weber N.D."/>
            <person name="Virtaneva K."/>
            <person name="Barbian K."/>
            <person name="Babar A."/>
            <person name="Rosenke K."/>
        </authorList>
    </citation>
    <scope>NUCLEOTIDE SEQUENCE [LARGE SCALE GENOMIC DNA]</scope>
    <source>
        <strain evidence="4 5">IFM 0406</strain>
    </source>
</reference>
<evidence type="ECO:0000259" key="3">
    <source>
        <dbReference type="Pfam" id="PF03061"/>
    </source>
</evidence>
<dbReference type="Proteomes" id="UP000076512">
    <property type="component" value="Unassembled WGS sequence"/>
</dbReference>
<dbReference type="CDD" id="cd03443">
    <property type="entry name" value="PaaI_thioesterase"/>
    <property type="match status" value="1"/>
</dbReference>
<dbReference type="InterPro" id="IPR029069">
    <property type="entry name" value="HotDog_dom_sf"/>
</dbReference>
<proteinExistence type="inferred from homology"/>
<dbReference type="PANTHER" id="PTHR21660:SF1">
    <property type="entry name" value="ACYL-COENZYME A THIOESTERASE 13"/>
    <property type="match status" value="1"/>
</dbReference>
<organism evidence="4 5">
    <name type="scientific">Nocardia terpenica</name>
    <dbReference type="NCBI Taxonomy" id="455432"/>
    <lineage>
        <taxon>Bacteria</taxon>
        <taxon>Bacillati</taxon>
        <taxon>Actinomycetota</taxon>
        <taxon>Actinomycetes</taxon>
        <taxon>Mycobacteriales</taxon>
        <taxon>Nocardiaceae</taxon>
        <taxon>Nocardia</taxon>
    </lineage>
</organism>